<evidence type="ECO:0000313" key="2">
    <source>
        <dbReference type="Proteomes" id="UP000009138"/>
    </source>
</evidence>
<proteinExistence type="predicted"/>
<dbReference type="RefSeq" id="XP_067523526.1">
    <property type="nucleotide sequence ID" value="XM_067667425.1"/>
</dbReference>
<dbReference type="OrthoDB" id="2430203at2759"/>
<gene>
    <name evidence="1" type="ORF">RO3G_12841</name>
</gene>
<evidence type="ECO:0008006" key="3">
    <source>
        <dbReference type="Google" id="ProtNLM"/>
    </source>
</evidence>
<dbReference type="InParanoid" id="I1CI50"/>
<organism evidence="1 2">
    <name type="scientific">Rhizopus delemar (strain RA 99-880 / ATCC MYA-4621 / FGSC 9543 / NRRL 43880)</name>
    <name type="common">Mucormycosis agent</name>
    <name type="synonym">Rhizopus arrhizus var. delemar</name>
    <dbReference type="NCBI Taxonomy" id="246409"/>
    <lineage>
        <taxon>Eukaryota</taxon>
        <taxon>Fungi</taxon>
        <taxon>Fungi incertae sedis</taxon>
        <taxon>Mucoromycota</taxon>
        <taxon>Mucoromycotina</taxon>
        <taxon>Mucoromycetes</taxon>
        <taxon>Mucorales</taxon>
        <taxon>Mucorineae</taxon>
        <taxon>Rhizopodaceae</taxon>
        <taxon>Rhizopus</taxon>
    </lineage>
</organism>
<dbReference type="Proteomes" id="UP000009138">
    <property type="component" value="Unassembled WGS sequence"/>
</dbReference>
<dbReference type="STRING" id="246409.I1CI50"/>
<keyword evidence="2" id="KW-1185">Reference proteome</keyword>
<dbReference type="AlphaFoldDB" id="I1CI50"/>
<sequence length="156" mass="17966">MKASKCFSLDSTFGILSRSNEALYSLVVRYSDTGKGAHVGYLLTNDRSVTPVLEWFKFFRDNCSMHQITVNCSIPEADAIRATFGENCRIQLCFFHVAQCWSRNLATKVKNQRGQYNNAKVIRDNIMSELQSIMYETVRENVVEKICQFREKWASV</sequence>
<dbReference type="EMBL" id="CH476742">
    <property type="protein sequence ID" value="EIE88130.1"/>
    <property type="molecule type" value="Genomic_DNA"/>
</dbReference>
<accession>I1CI50</accession>
<evidence type="ECO:0000313" key="1">
    <source>
        <dbReference type="EMBL" id="EIE88130.1"/>
    </source>
</evidence>
<dbReference type="VEuPathDB" id="FungiDB:RO3G_12841"/>
<dbReference type="OMA" id="HLYEKSC"/>
<protein>
    <recommendedName>
        <fullName evidence="3">MULE transposase domain-containing protein</fullName>
    </recommendedName>
</protein>
<name>I1CI50_RHIO9</name>
<dbReference type="GeneID" id="93619806"/>
<reference evidence="1 2" key="1">
    <citation type="journal article" date="2009" name="PLoS Genet.">
        <title>Genomic analysis of the basal lineage fungus Rhizopus oryzae reveals a whole-genome duplication.</title>
        <authorList>
            <person name="Ma L.-J."/>
            <person name="Ibrahim A.S."/>
            <person name="Skory C."/>
            <person name="Grabherr M.G."/>
            <person name="Burger G."/>
            <person name="Butler M."/>
            <person name="Elias M."/>
            <person name="Idnurm A."/>
            <person name="Lang B.F."/>
            <person name="Sone T."/>
            <person name="Abe A."/>
            <person name="Calvo S.E."/>
            <person name="Corrochano L.M."/>
            <person name="Engels R."/>
            <person name="Fu J."/>
            <person name="Hansberg W."/>
            <person name="Kim J.-M."/>
            <person name="Kodira C.D."/>
            <person name="Koehrsen M.J."/>
            <person name="Liu B."/>
            <person name="Miranda-Saavedra D."/>
            <person name="O'Leary S."/>
            <person name="Ortiz-Castellanos L."/>
            <person name="Poulter R."/>
            <person name="Rodriguez-Romero J."/>
            <person name="Ruiz-Herrera J."/>
            <person name="Shen Y.-Q."/>
            <person name="Zeng Q."/>
            <person name="Galagan J."/>
            <person name="Birren B.W."/>
            <person name="Cuomo C.A."/>
            <person name="Wickes B.L."/>
        </authorList>
    </citation>
    <scope>NUCLEOTIDE SEQUENCE [LARGE SCALE GENOMIC DNA]</scope>
    <source>
        <strain evidence="2">RA 99-880 / ATCC MYA-4621 / FGSC 9543 / NRRL 43880</strain>
    </source>
</reference>